<name>A0AAW2VD68_9LAMI</name>
<reference evidence="2" key="1">
    <citation type="submission" date="2020-06" db="EMBL/GenBank/DDBJ databases">
        <authorList>
            <person name="Li T."/>
            <person name="Hu X."/>
            <person name="Zhang T."/>
            <person name="Song X."/>
            <person name="Zhang H."/>
            <person name="Dai N."/>
            <person name="Sheng W."/>
            <person name="Hou X."/>
            <person name="Wei L."/>
        </authorList>
    </citation>
    <scope>NUCLEOTIDE SEQUENCE</scope>
    <source>
        <strain evidence="2">KEN1</strain>
        <tissue evidence="2">Leaf</tissue>
    </source>
</reference>
<dbReference type="SUPFAM" id="SSF53098">
    <property type="entry name" value="Ribonuclease H-like"/>
    <property type="match status" value="1"/>
</dbReference>
<proteinExistence type="predicted"/>
<dbReference type="AlphaFoldDB" id="A0AAW2VD68"/>
<gene>
    <name evidence="2" type="ORF">Slati_2891100</name>
</gene>
<dbReference type="GO" id="GO:0003676">
    <property type="term" value="F:nucleic acid binding"/>
    <property type="evidence" value="ECO:0007669"/>
    <property type="project" value="InterPro"/>
</dbReference>
<dbReference type="Gene3D" id="3.30.420.10">
    <property type="entry name" value="Ribonuclease H-like superfamily/Ribonuclease H"/>
    <property type="match status" value="1"/>
</dbReference>
<dbReference type="GO" id="GO:0004523">
    <property type="term" value="F:RNA-DNA hybrid ribonuclease activity"/>
    <property type="evidence" value="ECO:0007669"/>
    <property type="project" value="InterPro"/>
</dbReference>
<dbReference type="InterPro" id="IPR036397">
    <property type="entry name" value="RNaseH_sf"/>
</dbReference>
<evidence type="ECO:0000259" key="1">
    <source>
        <dbReference type="Pfam" id="PF13456"/>
    </source>
</evidence>
<dbReference type="PANTHER" id="PTHR48475">
    <property type="entry name" value="RIBONUCLEASE H"/>
    <property type="match status" value="1"/>
</dbReference>
<comment type="caution">
    <text evidence="2">The sequence shown here is derived from an EMBL/GenBank/DDBJ whole genome shotgun (WGS) entry which is preliminary data.</text>
</comment>
<sequence length="226" mass="25664">MAGMSVKDASQDQMWLLHVDGSSTTQCSGAGIVVTSPQGMMMAHETATMHLLAYLDSQLIVKQVEGAYEAKEESMIQYLQQIKELKTSFDHFQIIQVPREENIKADCLSKFASALEDCRTRHITIQYFSKARAALAVQPITAEEDWRTPVIRWLEEGHLPDNRWEAARLKARATRFLLQGCTLYKRSYTHPLLWCLSTEEGIHVLQEIHSRCCGAHTDTWILANKA</sequence>
<evidence type="ECO:0000313" key="2">
    <source>
        <dbReference type="EMBL" id="KAL0427163.1"/>
    </source>
</evidence>
<dbReference type="InterPro" id="IPR002156">
    <property type="entry name" value="RNaseH_domain"/>
</dbReference>
<feature type="domain" description="RNase H type-1" evidence="1">
    <location>
        <begin position="39"/>
        <end position="112"/>
    </location>
</feature>
<organism evidence="2">
    <name type="scientific">Sesamum latifolium</name>
    <dbReference type="NCBI Taxonomy" id="2727402"/>
    <lineage>
        <taxon>Eukaryota</taxon>
        <taxon>Viridiplantae</taxon>
        <taxon>Streptophyta</taxon>
        <taxon>Embryophyta</taxon>
        <taxon>Tracheophyta</taxon>
        <taxon>Spermatophyta</taxon>
        <taxon>Magnoliopsida</taxon>
        <taxon>eudicotyledons</taxon>
        <taxon>Gunneridae</taxon>
        <taxon>Pentapetalae</taxon>
        <taxon>asterids</taxon>
        <taxon>lamiids</taxon>
        <taxon>Lamiales</taxon>
        <taxon>Pedaliaceae</taxon>
        <taxon>Sesamum</taxon>
    </lineage>
</organism>
<reference evidence="2" key="2">
    <citation type="journal article" date="2024" name="Plant">
        <title>Genomic evolution and insights into agronomic trait innovations of Sesamum species.</title>
        <authorList>
            <person name="Miao H."/>
            <person name="Wang L."/>
            <person name="Qu L."/>
            <person name="Liu H."/>
            <person name="Sun Y."/>
            <person name="Le M."/>
            <person name="Wang Q."/>
            <person name="Wei S."/>
            <person name="Zheng Y."/>
            <person name="Lin W."/>
            <person name="Duan Y."/>
            <person name="Cao H."/>
            <person name="Xiong S."/>
            <person name="Wang X."/>
            <person name="Wei L."/>
            <person name="Li C."/>
            <person name="Ma Q."/>
            <person name="Ju M."/>
            <person name="Zhao R."/>
            <person name="Li G."/>
            <person name="Mu C."/>
            <person name="Tian Q."/>
            <person name="Mei H."/>
            <person name="Zhang T."/>
            <person name="Gao T."/>
            <person name="Zhang H."/>
        </authorList>
    </citation>
    <scope>NUCLEOTIDE SEQUENCE</scope>
    <source>
        <strain evidence="2">KEN1</strain>
    </source>
</reference>
<dbReference type="PANTHER" id="PTHR48475:SF2">
    <property type="entry name" value="RIBONUCLEASE H"/>
    <property type="match status" value="1"/>
</dbReference>
<dbReference type="EMBL" id="JACGWN010000010">
    <property type="protein sequence ID" value="KAL0427163.1"/>
    <property type="molecule type" value="Genomic_DNA"/>
</dbReference>
<dbReference type="InterPro" id="IPR012337">
    <property type="entry name" value="RNaseH-like_sf"/>
</dbReference>
<protein>
    <recommendedName>
        <fullName evidence="1">RNase H type-1 domain-containing protein</fullName>
    </recommendedName>
</protein>
<dbReference type="Pfam" id="PF13456">
    <property type="entry name" value="RVT_3"/>
    <property type="match status" value="1"/>
</dbReference>
<accession>A0AAW2VD68</accession>